<keyword evidence="2" id="KW-0238">DNA-binding</keyword>
<evidence type="ECO:0000256" key="2">
    <source>
        <dbReference type="ARBA" id="ARBA00023125"/>
    </source>
</evidence>
<comment type="caution">
    <text evidence="5">The sequence shown here is derived from an EMBL/GenBank/DDBJ whole genome shotgun (WGS) entry which is preliminary data.</text>
</comment>
<dbReference type="SUPFAM" id="SSF48008">
    <property type="entry name" value="GntR ligand-binding domain-like"/>
    <property type="match status" value="1"/>
</dbReference>
<evidence type="ECO:0000256" key="3">
    <source>
        <dbReference type="ARBA" id="ARBA00023163"/>
    </source>
</evidence>
<proteinExistence type="predicted"/>
<dbReference type="Pfam" id="PF07729">
    <property type="entry name" value="FCD"/>
    <property type="match status" value="1"/>
</dbReference>
<keyword evidence="6" id="KW-1185">Reference proteome</keyword>
<dbReference type="SMART" id="SM00895">
    <property type="entry name" value="FCD"/>
    <property type="match status" value="1"/>
</dbReference>
<dbReference type="SMART" id="SM00345">
    <property type="entry name" value="HTH_GNTR"/>
    <property type="match status" value="1"/>
</dbReference>
<dbReference type="Proteomes" id="UP000286208">
    <property type="component" value="Unassembled WGS sequence"/>
</dbReference>
<dbReference type="RefSeq" id="WP_127917359.1">
    <property type="nucleotide sequence ID" value="NZ_RKLP01000009.1"/>
</dbReference>
<dbReference type="InterPro" id="IPR008920">
    <property type="entry name" value="TF_FadR/GntR_C"/>
</dbReference>
<evidence type="ECO:0000259" key="4">
    <source>
        <dbReference type="PROSITE" id="PS50949"/>
    </source>
</evidence>
<dbReference type="PRINTS" id="PR00035">
    <property type="entry name" value="HTHGNTR"/>
</dbReference>
<dbReference type="AlphaFoldDB" id="A0A438BB60"/>
<keyword evidence="3" id="KW-0804">Transcription</keyword>
<reference evidence="5 6" key="1">
    <citation type="submission" date="2018-11" db="EMBL/GenBank/DDBJ databases">
        <title>Rhodococcus spongicola sp. nov. and Rhodococcus xishaensis sp. nov. from marine sponges.</title>
        <authorList>
            <person name="Li L."/>
            <person name="Lin H.W."/>
        </authorList>
    </citation>
    <scope>NUCLEOTIDE SEQUENCE [LARGE SCALE GENOMIC DNA]</scope>
    <source>
        <strain evidence="5 6">CCTCC AB2014297</strain>
    </source>
</reference>
<dbReference type="InterPro" id="IPR036388">
    <property type="entry name" value="WH-like_DNA-bd_sf"/>
</dbReference>
<dbReference type="EMBL" id="RKLP01000009">
    <property type="protein sequence ID" value="RVW08199.1"/>
    <property type="molecule type" value="Genomic_DNA"/>
</dbReference>
<protein>
    <submittedName>
        <fullName evidence="5">FadR family transcriptional regulator</fullName>
    </submittedName>
</protein>
<gene>
    <name evidence="5" type="ORF">EGT67_17485</name>
</gene>
<evidence type="ECO:0000313" key="5">
    <source>
        <dbReference type="EMBL" id="RVW08199.1"/>
    </source>
</evidence>
<dbReference type="InterPro" id="IPR000524">
    <property type="entry name" value="Tscrpt_reg_HTH_GntR"/>
</dbReference>
<dbReference type="Pfam" id="PF00392">
    <property type="entry name" value="GntR"/>
    <property type="match status" value="1"/>
</dbReference>
<dbReference type="GO" id="GO:0003677">
    <property type="term" value="F:DNA binding"/>
    <property type="evidence" value="ECO:0007669"/>
    <property type="project" value="UniProtKB-KW"/>
</dbReference>
<keyword evidence="1" id="KW-0805">Transcription regulation</keyword>
<dbReference type="InterPro" id="IPR036390">
    <property type="entry name" value="WH_DNA-bd_sf"/>
</dbReference>
<dbReference type="CDD" id="cd07377">
    <property type="entry name" value="WHTH_GntR"/>
    <property type="match status" value="1"/>
</dbReference>
<dbReference type="InterPro" id="IPR011711">
    <property type="entry name" value="GntR_C"/>
</dbReference>
<dbReference type="Gene3D" id="1.10.10.10">
    <property type="entry name" value="Winged helix-like DNA-binding domain superfamily/Winged helix DNA-binding domain"/>
    <property type="match status" value="1"/>
</dbReference>
<dbReference type="OrthoDB" id="7989071at2"/>
<dbReference type="PROSITE" id="PS50949">
    <property type="entry name" value="HTH_GNTR"/>
    <property type="match status" value="1"/>
</dbReference>
<dbReference type="SUPFAM" id="SSF46785">
    <property type="entry name" value="Winged helix' DNA-binding domain"/>
    <property type="match status" value="1"/>
</dbReference>
<feature type="domain" description="HTH gntR-type" evidence="4">
    <location>
        <begin position="16"/>
        <end position="88"/>
    </location>
</feature>
<dbReference type="PANTHER" id="PTHR43537:SF24">
    <property type="entry name" value="GLUCONATE OPERON TRANSCRIPTIONAL REPRESSOR"/>
    <property type="match status" value="1"/>
</dbReference>
<name>A0A438BB60_9NOCA</name>
<organism evidence="5 6">
    <name type="scientific">Prescottella agglutinans</name>
    <dbReference type="NCBI Taxonomy" id="1644129"/>
    <lineage>
        <taxon>Bacteria</taxon>
        <taxon>Bacillati</taxon>
        <taxon>Actinomycetota</taxon>
        <taxon>Actinomycetes</taxon>
        <taxon>Mycobacteriales</taxon>
        <taxon>Nocardiaceae</taxon>
        <taxon>Prescottella</taxon>
    </lineage>
</organism>
<dbReference type="Gene3D" id="1.20.120.530">
    <property type="entry name" value="GntR ligand-binding domain-like"/>
    <property type="match status" value="1"/>
</dbReference>
<evidence type="ECO:0000313" key="6">
    <source>
        <dbReference type="Proteomes" id="UP000286208"/>
    </source>
</evidence>
<sequence length="243" mass="26153">MTSESPTTDLPPAAHPRAWEHVLSRVEEMMVSGELSPGQRLPGERTLAADLGVGRSSVREALRVMEALGLLKAQTGSGPNAGAMIVSRPTGGMTMLMRMQVAAHGFPVSDVVQTRLVLESEVMRALAHTPSVDLATAVELLDSMDEPTLTADEFLVLDAQFHVAMADAAGNQVIAAMMAGLRASIESYVVEGVDPTAWPTTCTRLRHEHRGLVEAVTRGDAPLAQKRIVDHITGYYEGVRRDY</sequence>
<dbReference type="GO" id="GO:0003700">
    <property type="term" value="F:DNA-binding transcription factor activity"/>
    <property type="evidence" value="ECO:0007669"/>
    <property type="project" value="InterPro"/>
</dbReference>
<dbReference type="PANTHER" id="PTHR43537">
    <property type="entry name" value="TRANSCRIPTIONAL REGULATOR, GNTR FAMILY"/>
    <property type="match status" value="1"/>
</dbReference>
<accession>A0A438BB60</accession>
<evidence type="ECO:0000256" key="1">
    <source>
        <dbReference type="ARBA" id="ARBA00023015"/>
    </source>
</evidence>